<keyword evidence="4" id="KW-1185">Reference proteome</keyword>
<dbReference type="InterPro" id="IPR051927">
    <property type="entry name" value="Zn_Chap_cDPG_Synth"/>
</dbReference>
<dbReference type="AlphaFoldDB" id="A0AAV5GBT9"/>
<dbReference type="SMART" id="SM00833">
    <property type="entry name" value="CobW_C"/>
    <property type="match status" value="1"/>
</dbReference>
<feature type="compositionally biased region" description="Acidic residues" evidence="1">
    <location>
        <begin position="338"/>
        <end position="360"/>
    </location>
</feature>
<gene>
    <name evidence="3" type="ORF">Rhopal_000110-T1</name>
</gene>
<dbReference type="InterPro" id="IPR003495">
    <property type="entry name" value="CobW/HypB/UreG_nucleotide-bd"/>
</dbReference>
<dbReference type="Gene3D" id="3.40.50.300">
    <property type="entry name" value="P-loop containing nucleotide triphosphate hydrolases"/>
    <property type="match status" value="1"/>
</dbReference>
<accession>A0AAV5GBT9</accession>
<evidence type="ECO:0000313" key="4">
    <source>
        <dbReference type="Proteomes" id="UP001342314"/>
    </source>
</evidence>
<dbReference type="PANTHER" id="PTHR43603:SF1">
    <property type="entry name" value="ZINC-REGULATED GTPASE METALLOPROTEIN ACTIVATOR 1"/>
    <property type="match status" value="1"/>
</dbReference>
<dbReference type="CDD" id="cd03112">
    <property type="entry name" value="CobW-like"/>
    <property type="match status" value="1"/>
</dbReference>
<evidence type="ECO:0000256" key="1">
    <source>
        <dbReference type="SAM" id="MobiDB-lite"/>
    </source>
</evidence>
<dbReference type="Pfam" id="PF07683">
    <property type="entry name" value="CobW_C"/>
    <property type="match status" value="1"/>
</dbReference>
<dbReference type="PANTHER" id="PTHR43603">
    <property type="entry name" value="COBW DOMAIN-CONTAINING PROTEIN DDB_G0274527"/>
    <property type="match status" value="1"/>
</dbReference>
<feature type="region of interest" description="Disordered" evidence="1">
    <location>
        <begin position="331"/>
        <end position="362"/>
    </location>
</feature>
<dbReference type="SUPFAM" id="SSF52540">
    <property type="entry name" value="P-loop containing nucleoside triphosphate hydrolases"/>
    <property type="match status" value="1"/>
</dbReference>
<feature type="domain" description="CobW C-terminal" evidence="2">
    <location>
        <begin position="294"/>
        <end position="474"/>
    </location>
</feature>
<dbReference type="Pfam" id="PF02492">
    <property type="entry name" value="cobW"/>
    <property type="match status" value="2"/>
</dbReference>
<name>A0AAV5GBT9_9BASI</name>
<evidence type="ECO:0000313" key="3">
    <source>
        <dbReference type="EMBL" id="GJN87165.1"/>
    </source>
</evidence>
<dbReference type="EMBL" id="BQKY01000001">
    <property type="protein sequence ID" value="GJN87165.1"/>
    <property type="molecule type" value="Genomic_DNA"/>
</dbReference>
<comment type="caution">
    <text evidence="3">The sequence shown here is derived from an EMBL/GenBank/DDBJ whole genome shotgun (WGS) entry which is preliminary data.</text>
</comment>
<reference evidence="3 4" key="1">
    <citation type="submission" date="2021-12" db="EMBL/GenBank/DDBJ databases">
        <title>High titer production of polyol ester of fatty acids by Rhodotorula paludigena BS15 towards product separation-free biomass refinery.</title>
        <authorList>
            <person name="Mano J."/>
            <person name="Ono H."/>
            <person name="Tanaka T."/>
            <person name="Naito K."/>
            <person name="Sushida H."/>
            <person name="Ike M."/>
            <person name="Tokuyasu K."/>
            <person name="Kitaoka M."/>
        </authorList>
    </citation>
    <scope>NUCLEOTIDE SEQUENCE [LARGE SCALE GENOMIC DNA]</scope>
    <source>
        <strain evidence="3 4">BS15</strain>
    </source>
</reference>
<dbReference type="SUPFAM" id="SSF90002">
    <property type="entry name" value="Hypothetical protein YjiA, C-terminal domain"/>
    <property type="match status" value="1"/>
</dbReference>
<proteinExistence type="predicted"/>
<dbReference type="InterPro" id="IPR011629">
    <property type="entry name" value="CobW-like_C"/>
</dbReference>
<protein>
    <recommendedName>
        <fullName evidence="2">CobW C-terminal domain-containing protein</fullName>
    </recommendedName>
</protein>
<dbReference type="InterPro" id="IPR027417">
    <property type="entry name" value="P-loop_NTPase"/>
</dbReference>
<organism evidence="3 4">
    <name type="scientific">Rhodotorula paludigena</name>
    <dbReference type="NCBI Taxonomy" id="86838"/>
    <lineage>
        <taxon>Eukaryota</taxon>
        <taxon>Fungi</taxon>
        <taxon>Dikarya</taxon>
        <taxon>Basidiomycota</taxon>
        <taxon>Pucciniomycotina</taxon>
        <taxon>Microbotryomycetes</taxon>
        <taxon>Sporidiobolales</taxon>
        <taxon>Sporidiobolaceae</taxon>
        <taxon>Rhodotorula</taxon>
    </lineage>
</organism>
<dbReference type="Proteomes" id="UP001342314">
    <property type="component" value="Unassembled WGS sequence"/>
</dbReference>
<sequence length="534" mass="60494">MRFIAQLEHILTSRDHGMKVAVIVNDMGAINIDAALVAQHKTVQKEEKIVQLENGCICCTLRGDLLEEVAALAEAGGVDYLLIESSGISEPQQVAETFAPEFADMHLQAAEDLRAEADRVKREARERAGDNMDVDGDDEKAKNIEATLKLADILGQGGLPKIARLDTCVTMVDALTFFDNFETADFLSDRQDPNTVDEQDERNITDLMVDQLEFADCIIINKADLVKPAQIQKIQSFIRQLNPEADLLTSVRSKVDLTRVLNTHKFSFERSMMSAGWLKSLREEIKPETDEYGIGSFVYKARRPFHPRRLWEVIRLRMVVIQDSYEEALRQMQQGGGMDDDDEDGQSDASDESWEDEPDYEAQPQLDTAARLAAKRADPGFAPLHRSKGFFWLASRPLMSGEWSQAGVMLTIGAGSRWLCETDQTAWPDHPEVRKKMMADFKGAWGDRRQELVFIGEQLETIQPRISEELDAALLNDDEWAQWQRVMKSKKSMKKKIEKLEELFEDGFEDWLDPEDSETLEALGGHVHHDGHMH</sequence>
<evidence type="ECO:0000259" key="2">
    <source>
        <dbReference type="SMART" id="SM00833"/>
    </source>
</evidence>